<dbReference type="RefSeq" id="WP_161725978.1">
    <property type="nucleotide sequence ID" value="NZ_JAAAXI010000027.1"/>
</dbReference>
<dbReference type="Proteomes" id="UP000818323">
    <property type="component" value="Unassembled WGS sequence"/>
</dbReference>
<dbReference type="EMBL" id="JAAAXJ010000003">
    <property type="protein sequence ID" value="NBJ24102.1"/>
    <property type="molecule type" value="Genomic_DNA"/>
</dbReference>
<reference evidence="1 2" key="1">
    <citation type="submission" date="2020-01" db="EMBL/GenBank/DDBJ databases">
        <title>Microvirga sp. nov., an arsenate reduction bacterium isolated from Tibet hotspring sediments.</title>
        <authorList>
            <person name="Yuan C.-G."/>
        </authorList>
    </citation>
    <scope>NUCLEOTIDE SEQUENCE [LARGE SCALE GENOMIC DNA]</scope>
    <source>
        <strain evidence="1 2">SYSU G3D203</strain>
    </source>
</reference>
<keyword evidence="2" id="KW-1185">Reference proteome</keyword>
<comment type="caution">
    <text evidence="1">The sequence shown here is derived from an EMBL/GenBank/DDBJ whole genome shotgun (WGS) entry which is preliminary data.</text>
</comment>
<gene>
    <name evidence="1" type="ORF">GR303_07000</name>
</gene>
<sequence>MRRFPYPTEALSGFEAMEADAMLLERIAEESEQSLSALKQLGAKPEIMTALENRAKRLRRIAACLGYMAGRLDRLHLLNEPVRRESNYGGSQRSAA</sequence>
<organism evidence="1 2">
    <name type="scientific">Microvirga arsenatis</name>
    <dbReference type="NCBI Taxonomy" id="2692265"/>
    <lineage>
        <taxon>Bacteria</taxon>
        <taxon>Pseudomonadati</taxon>
        <taxon>Pseudomonadota</taxon>
        <taxon>Alphaproteobacteria</taxon>
        <taxon>Hyphomicrobiales</taxon>
        <taxon>Methylobacteriaceae</taxon>
        <taxon>Microvirga</taxon>
    </lineage>
</organism>
<evidence type="ECO:0000313" key="1">
    <source>
        <dbReference type="EMBL" id="NBJ24102.1"/>
    </source>
</evidence>
<accession>A0ABW9YUN7</accession>
<proteinExistence type="predicted"/>
<protein>
    <submittedName>
        <fullName evidence="1">Uncharacterized protein</fullName>
    </submittedName>
</protein>
<name>A0ABW9YUN7_9HYPH</name>
<evidence type="ECO:0000313" key="2">
    <source>
        <dbReference type="Proteomes" id="UP000818323"/>
    </source>
</evidence>